<gene>
    <name evidence="2" type="ORF">UFOVP180_10</name>
</gene>
<protein>
    <submittedName>
        <fullName evidence="2">Uncharacterized protein</fullName>
    </submittedName>
</protein>
<name>A0A6J7WD51_9CAUD</name>
<organism evidence="2">
    <name type="scientific">uncultured Caudovirales phage</name>
    <dbReference type="NCBI Taxonomy" id="2100421"/>
    <lineage>
        <taxon>Viruses</taxon>
        <taxon>Duplodnaviria</taxon>
        <taxon>Heunggongvirae</taxon>
        <taxon>Uroviricota</taxon>
        <taxon>Caudoviricetes</taxon>
        <taxon>Peduoviridae</taxon>
        <taxon>Maltschvirus</taxon>
        <taxon>Maltschvirus maltsch</taxon>
    </lineage>
</organism>
<dbReference type="EMBL" id="LR798227">
    <property type="protein sequence ID" value="CAB5207002.1"/>
    <property type="molecule type" value="Genomic_DNA"/>
</dbReference>
<accession>A0A6J7WD51</accession>
<evidence type="ECO:0000313" key="2">
    <source>
        <dbReference type="EMBL" id="CAB5207002.1"/>
    </source>
</evidence>
<feature type="compositionally biased region" description="Basic and acidic residues" evidence="1">
    <location>
        <begin position="23"/>
        <end position="34"/>
    </location>
</feature>
<evidence type="ECO:0000256" key="1">
    <source>
        <dbReference type="SAM" id="MobiDB-lite"/>
    </source>
</evidence>
<feature type="region of interest" description="Disordered" evidence="1">
    <location>
        <begin position="1"/>
        <end position="34"/>
    </location>
</feature>
<reference evidence="2" key="1">
    <citation type="submission" date="2020-05" db="EMBL/GenBank/DDBJ databases">
        <authorList>
            <person name="Chiriac C."/>
            <person name="Salcher M."/>
            <person name="Ghai R."/>
            <person name="Kavagutti S V."/>
        </authorList>
    </citation>
    <scope>NUCLEOTIDE SEQUENCE</scope>
</reference>
<sequence>MLSPDDEFTLKNPNASLLDDKDEPTRNDDYTRRDEGGIITAHNGLADRLLMNDDLYNKMKGDWTRTGWNKSGNIKTTTGRIDGKFYVTNEQMNYNAVVERCKLYREAAESGVPDPLAPIGDDGKLQHKWMDLPFVVEQRISDDYFGGMRWNTIKRDKTLKAQFYQVVQREYPQFVCYPGGKLPIPVDVPYPTKVGQQRFFSGR</sequence>
<proteinExistence type="predicted"/>